<name>A0ABV1IP03_9FIRM</name>
<protein>
    <recommendedName>
        <fullName evidence="4">DUF5104 domain-containing protein</fullName>
    </recommendedName>
</protein>
<reference evidence="2 3" key="1">
    <citation type="submission" date="2024-04" db="EMBL/GenBank/DDBJ databases">
        <title>Human intestinal bacterial collection.</title>
        <authorList>
            <person name="Pauvert C."/>
            <person name="Hitch T.C.A."/>
            <person name="Clavel T."/>
        </authorList>
    </citation>
    <scope>NUCLEOTIDE SEQUENCE [LARGE SCALE GENOMIC DNA]</scope>
    <source>
        <strain evidence="2 3">CLA-AA-H236</strain>
    </source>
</reference>
<sequence>MKLFKKVLAAALAGVLALSVLTGCNNSNSVATVKMLDALNDWAKVYGEGITFEKGNEDLQNQVNALVKIVDEVGKDIDFKDAKDIYDIYNAFMENDAARLKLKDWATQFTKANIGDGSPLYEYGFADISATLSASSSKNIYYAGRLINENDEINPPETKQDNHGEPNWTVGDKSYVAVATGEVGGKKYMIALFQTTAVTNPKYQPGDNGMGEGASKD</sequence>
<dbReference type="PROSITE" id="PS51257">
    <property type="entry name" value="PROKAR_LIPOPROTEIN"/>
    <property type="match status" value="1"/>
</dbReference>
<keyword evidence="3" id="KW-1185">Reference proteome</keyword>
<dbReference type="Proteomes" id="UP001439984">
    <property type="component" value="Unassembled WGS sequence"/>
</dbReference>
<feature type="signal peptide" evidence="1">
    <location>
        <begin position="1"/>
        <end position="22"/>
    </location>
</feature>
<evidence type="ECO:0000313" key="3">
    <source>
        <dbReference type="Proteomes" id="UP001439984"/>
    </source>
</evidence>
<evidence type="ECO:0008006" key="4">
    <source>
        <dbReference type="Google" id="ProtNLM"/>
    </source>
</evidence>
<keyword evidence="1" id="KW-0732">Signal</keyword>
<evidence type="ECO:0000256" key="1">
    <source>
        <dbReference type="SAM" id="SignalP"/>
    </source>
</evidence>
<dbReference type="RefSeq" id="WP_227623879.1">
    <property type="nucleotide sequence ID" value="NZ_JBBNIB010000123.1"/>
</dbReference>
<organism evidence="2 3">
    <name type="scientific">Faecalibacterium longum</name>
    <dbReference type="NCBI Taxonomy" id="1851428"/>
    <lineage>
        <taxon>Bacteria</taxon>
        <taxon>Bacillati</taxon>
        <taxon>Bacillota</taxon>
        <taxon>Clostridia</taxon>
        <taxon>Eubacteriales</taxon>
        <taxon>Oscillospiraceae</taxon>
        <taxon>Faecalibacterium</taxon>
    </lineage>
</organism>
<comment type="caution">
    <text evidence="2">The sequence shown here is derived from an EMBL/GenBank/DDBJ whole genome shotgun (WGS) entry which is preliminary data.</text>
</comment>
<evidence type="ECO:0000313" key="2">
    <source>
        <dbReference type="EMBL" id="MEQ2688240.1"/>
    </source>
</evidence>
<feature type="chain" id="PRO_5045216931" description="DUF5104 domain-containing protein" evidence="1">
    <location>
        <begin position="23"/>
        <end position="217"/>
    </location>
</feature>
<gene>
    <name evidence="2" type="ORF">AAAU72_08655</name>
</gene>
<accession>A0ABV1IP03</accession>
<dbReference type="EMBL" id="JBBNIB010000123">
    <property type="protein sequence ID" value="MEQ2688240.1"/>
    <property type="molecule type" value="Genomic_DNA"/>
</dbReference>
<proteinExistence type="predicted"/>